<dbReference type="Proteomes" id="UP000005940">
    <property type="component" value="Chromosome"/>
</dbReference>
<evidence type="ECO:0000313" key="2">
    <source>
        <dbReference type="EMBL" id="QKM67313.1"/>
    </source>
</evidence>
<dbReference type="SUPFAM" id="SSF48498">
    <property type="entry name" value="Tetracyclin repressor-like, C-terminal domain"/>
    <property type="match status" value="1"/>
</dbReference>
<gene>
    <name evidence="2" type="ORF">STSU_009165</name>
</gene>
<dbReference type="InterPro" id="IPR001647">
    <property type="entry name" value="HTH_TetR"/>
</dbReference>
<evidence type="ECO:0000313" key="3">
    <source>
        <dbReference type="Proteomes" id="UP000005940"/>
    </source>
</evidence>
<reference evidence="2 3" key="1">
    <citation type="journal article" date="2012" name="J. Bacteriol.">
        <title>Draft genome of Streptomyces tsukubaensis NRRL 18488, the producer of the clinically important immunosuppressant tacrolimus (FK506).</title>
        <authorList>
            <person name="Barreiro C."/>
            <person name="Prieto C."/>
            <person name="Sola-Landa A."/>
            <person name="Solera E."/>
            <person name="Martinez-Castro M."/>
            <person name="Perez-Redondo R."/>
            <person name="Garcia-Estrada C."/>
            <person name="Aparicio J.F."/>
            <person name="Fernandez-Martinez L.T."/>
            <person name="Santos-Aberturas J."/>
            <person name="Salehi-Najafabadi Z."/>
            <person name="Rodriguez-Garcia A."/>
            <person name="Tauch A."/>
            <person name="Martin J.F."/>
        </authorList>
    </citation>
    <scope>NUCLEOTIDE SEQUENCE [LARGE SCALE GENOMIC DNA]</scope>
    <source>
        <strain evidence="3">DSM 42081 / NBRC 108919 / NRRL 18488 / 9993</strain>
    </source>
</reference>
<protein>
    <submittedName>
        <fullName evidence="2">TetR/AcrR family transcriptional regulator</fullName>
    </submittedName>
</protein>
<dbReference type="InterPro" id="IPR050109">
    <property type="entry name" value="HTH-type_TetR-like_transc_reg"/>
</dbReference>
<keyword evidence="3" id="KW-1185">Reference proteome</keyword>
<organism evidence="2 3">
    <name type="scientific">Streptomyces tsukubensis (strain DSM 42081 / NBRC 108919 / NRRL 18488 / 9993)</name>
    <dbReference type="NCBI Taxonomy" id="1114943"/>
    <lineage>
        <taxon>Bacteria</taxon>
        <taxon>Bacillati</taxon>
        <taxon>Actinomycetota</taxon>
        <taxon>Actinomycetes</taxon>
        <taxon>Kitasatosporales</taxon>
        <taxon>Streptomycetaceae</taxon>
        <taxon>Streptomyces</taxon>
    </lineage>
</organism>
<dbReference type="AlphaFoldDB" id="I2N6U3"/>
<proteinExistence type="predicted"/>
<dbReference type="InterPro" id="IPR009057">
    <property type="entry name" value="Homeodomain-like_sf"/>
</dbReference>
<accession>I2N6U3</accession>
<dbReference type="PRINTS" id="PR00455">
    <property type="entry name" value="HTHTETR"/>
</dbReference>
<dbReference type="GO" id="GO:0003700">
    <property type="term" value="F:DNA-binding transcription factor activity"/>
    <property type="evidence" value="ECO:0007669"/>
    <property type="project" value="TreeGrafter"/>
</dbReference>
<name>I2N6U3_STRT9</name>
<sequence length="197" mass="21085">MGHREDLLEGAKRCLLEKGYARTTARDVVAASGTNLASIGYHYGSKEALLQEAFLRLMEAWGDSVDEPEGASGDGGAGALPGAGPERFEIVWGRMVAAFPAHRALWRLQTEVLARLDEDEKLAEALRSWQARGREELAGLFLGGDVSGRDPEKARVAGLFFQALVAGVMSQYILDPESAPTAEDLTAGLKVLTGEGN</sequence>
<dbReference type="Gene3D" id="1.10.357.10">
    <property type="entry name" value="Tetracycline Repressor, domain 2"/>
    <property type="match status" value="1"/>
</dbReference>
<keyword evidence="1" id="KW-0238">DNA-binding</keyword>
<dbReference type="Pfam" id="PF00440">
    <property type="entry name" value="TetR_N"/>
    <property type="match status" value="1"/>
</dbReference>
<dbReference type="PROSITE" id="PS50977">
    <property type="entry name" value="HTH_TETR_2"/>
    <property type="match status" value="1"/>
</dbReference>
<dbReference type="InterPro" id="IPR036271">
    <property type="entry name" value="Tet_transcr_reg_TetR-rel_C_sf"/>
</dbReference>
<dbReference type="PANTHER" id="PTHR30055:SF219">
    <property type="entry name" value="TRANSCRIPTIONAL REGULATORY PROTEIN"/>
    <property type="match status" value="1"/>
</dbReference>
<dbReference type="EMBL" id="CP029159">
    <property type="protein sequence ID" value="QKM67313.1"/>
    <property type="molecule type" value="Genomic_DNA"/>
</dbReference>
<dbReference type="RefSeq" id="WP_006346389.1">
    <property type="nucleotide sequence ID" value="NZ_CP029159.1"/>
</dbReference>
<evidence type="ECO:0000256" key="1">
    <source>
        <dbReference type="ARBA" id="ARBA00023125"/>
    </source>
</evidence>
<dbReference type="SUPFAM" id="SSF46689">
    <property type="entry name" value="Homeodomain-like"/>
    <property type="match status" value="1"/>
</dbReference>
<dbReference type="PANTHER" id="PTHR30055">
    <property type="entry name" value="HTH-TYPE TRANSCRIPTIONAL REGULATOR RUTR"/>
    <property type="match status" value="1"/>
</dbReference>
<dbReference type="GO" id="GO:0000976">
    <property type="term" value="F:transcription cis-regulatory region binding"/>
    <property type="evidence" value="ECO:0007669"/>
    <property type="project" value="TreeGrafter"/>
</dbReference>